<evidence type="ECO:0000313" key="3">
    <source>
        <dbReference type="EMBL" id="KZT20953.1"/>
    </source>
</evidence>
<feature type="non-terminal residue" evidence="3">
    <location>
        <position position="265"/>
    </location>
</feature>
<dbReference type="InterPro" id="IPR045340">
    <property type="entry name" value="DUF6533"/>
</dbReference>
<dbReference type="AlphaFoldDB" id="A0A165PF53"/>
<name>A0A165PF53_9AGAM</name>
<feature type="transmembrane region" description="Helical" evidence="1">
    <location>
        <begin position="107"/>
        <end position="127"/>
    </location>
</feature>
<keyword evidence="4" id="KW-1185">Reference proteome</keyword>
<feature type="non-terminal residue" evidence="3">
    <location>
        <position position="1"/>
    </location>
</feature>
<feature type="transmembrane region" description="Helical" evidence="1">
    <location>
        <begin position="76"/>
        <end position="95"/>
    </location>
</feature>
<keyword evidence="1" id="KW-0472">Membrane</keyword>
<organism evidence="3 4">
    <name type="scientific">Neolentinus lepideus HHB14362 ss-1</name>
    <dbReference type="NCBI Taxonomy" id="1314782"/>
    <lineage>
        <taxon>Eukaryota</taxon>
        <taxon>Fungi</taxon>
        <taxon>Dikarya</taxon>
        <taxon>Basidiomycota</taxon>
        <taxon>Agaricomycotina</taxon>
        <taxon>Agaricomycetes</taxon>
        <taxon>Gloeophyllales</taxon>
        <taxon>Gloeophyllaceae</taxon>
        <taxon>Neolentinus</taxon>
    </lineage>
</organism>
<feature type="domain" description="DUF6533" evidence="2">
    <location>
        <begin position="4"/>
        <end position="48"/>
    </location>
</feature>
<evidence type="ECO:0000313" key="4">
    <source>
        <dbReference type="Proteomes" id="UP000076761"/>
    </source>
</evidence>
<dbReference type="Pfam" id="PF20151">
    <property type="entry name" value="DUF6533"/>
    <property type="match status" value="1"/>
</dbReference>
<keyword evidence="1" id="KW-1133">Transmembrane helix</keyword>
<keyword evidence="1" id="KW-0812">Transmembrane</keyword>
<evidence type="ECO:0000256" key="1">
    <source>
        <dbReference type="SAM" id="Phobius"/>
    </source>
</evidence>
<gene>
    <name evidence="3" type="ORF">NEOLEDRAFT_1019646</name>
</gene>
<accession>A0A165PF53</accession>
<evidence type="ECO:0000259" key="2">
    <source>
        <dbReference type="Pfam" id="PF20151"/>
    </source>
</evidence>
<protein>
    <recommendedName>
        <fullName evidence="2">DUF6533 domain-containing protein</fullName>
    </recommendedName>
</protein>
<proteinExistence type="predicted"/>
<dbReference type="Proteomes" id="UP000076761">
    <property type="component" value="Unassembled WGS sequence"/>
</dbReference>
<dbReference type="OrthoDB" id="2686513at2759"/>
<dbReference type="InParanoid" id="A0A165PF53"/>
<reference evidence="3 4" key="1">
    <citation type="journal article" date="2016" name="Mol. Biol. Evol.">
        <title>Comparative Genomics of Early-Diverging Mushroom-Forming Fungi Provides Insights into the Origins of Lignocellulose Decay Capabilities.</title>
        <authorList>
            <person name="Nagy L.G."/>
            <person name="Riley R."/>
            <person name="Tritt A."/>
            <person name="Adam C."/>
            <person name="Daum C."/>
            <person name="Floudas D."/>
            <person name="Sun H."/>
            <person name="Yadav J.S."/>
            <person name="Pangilinan J."/>
            <person name="Larsson K.H."/>
            <person name="Matsuura K."/>
            <person name="Barry K."/>
            <person name="Labutti K."/>
            <person name="Kuo R."/>
            <person name="Ohm R.A."/>
            <person name="Bhattacharya S.S."/>
            <person name="Shirouzu T."/>
            <person name="Yoshinaga Y."/>
            <person name="Martin F.M."/>
            <person name="Grigoriev I.V."/>
            <person name="Hibbett D.S."/>
        </authorList>
    </citation>
    <scope>NUCLEOTIDE SEQUENCE [LARGE SCALE GENOMIC DNA]</scope>
    <source>
        <strain evidence="3 4">HHB14362 ss-1</strain>
    </source>
</reference>
<feature type="transmembrane region" description="Helical" evidence="1">
    <location>
        <begin position="159"/>
        <end position="175"/>
    </location>
</feature>
<sequence>LRNYLHLMSITILYYDHLITLGSEARHIWTHAPTFGSITFLLNRYVAFGGNVAVTVYSFKTLAGKVRHVSCKHESLFRQILLIVNVVLSGVILTGRTYALWNRSKRVLAIMLGSAAVLVAIACWSMLGGTTSAAPNTTGCHINISLSAGIRESTGWEAGFLYDILIFVLTVARTYRTPRVNLRKPTRIGVNLVHLLLRDGGNSYSQSIMACANLSNILTFYDSLRGVLSTFASTVSVVAVSRLTLNLYETAERGGASQSASGSSA</sequence>
<dbReference type="EMBL" id="KV425613">
    <property type="protein sequence ID" value="KZT20953.1"/>
    <property type="molecule type" value="Genomic_DNA"/>
</dbReference>